<gene>
    <name evidence="2" type="ORF">K457DRAFT_139215</name>
</gene>
<name>A0A197JRH2_9FUNG</name>
<dbReference type="EMBL" id="KV442054">
    <property type="protein sequence ID" value="OAQ27790.1"/>
    <property type="molecule type" value="Genomic_DNA"/>
</dbReference>
<accession>A0A197JRH2</accession>
<evidence type="ECO:0008006" key="4">
    <source>
        <dbReference type="Google" id="ProtNLM"/>
    </source>
</evidence>
<organism evidence="2 3">
    <name type="scientific">Linnemannia elongata AG-77</name>
    <dbReference type="NCBI Taxonomy" id="1314771"/>
    <lineage>
        <taxon>Eukaryota</taxon>
        <taxon>Fungi</taxon>
        <taxon>Fungi incertae sedis</taxon>
        <taxon>Mucoromycota</taxon>
        <taxon>Mortierellomycotina</taxon>
        <taxon>Mortierellomycetes</taxon>
        <taxon>Mortierellales</taxon>
        <taxon>Mortierellaceae</taxon>
        <taxon>Linnemannia</taxon>
    </lineage>
</organism>
<feature type="transmembrane region" description="Helical" evidence="1">
    <location>
        <begin position="21"/>
        <end position="42"/>
    </location>
</feature>
<keyword evidence="1" id="KW-0812">Transmembrane</keyword>
<reference evidence="2 3" key="1">
    <citation type="submission" date="2016-05" db="EMBL/GenBank/DDBJ databases">
        <title>Genome sequencing reveals origins of a unique bacterial endosymbiosis in the earliest lineages of terrestrial Fungi.</title>
        <authorList>
            <consortium name="DOE Joint Genome Institute"/>
            <person name="Uehling J."/>
            <person name="Gryganskyi A."/>
            <person name="Hameed K."/>
            <person name="Tschaplinski T."/>
            <person name="Misztal P."/>
            <person name="Wu S."/>
            <person name="Desiro A."/>
            <person name="Vande Pol N."/>
            <person name="Du Z.-Y."/>
            <person name="Zienkiewicz A."/>
            <person name="Zienkiewicz K."/>
            <person name="Morin E."/>
            <person name="Tisserant E."/>
            <person name="Splivallo R."/>
            <person name="Hainaut M."/>
            <person name="Henrissat B."/>
            <person name="Ohm R."/>
            <person name="Kuo A."/>
            <person name="Yan J."/>
            <person name="Lipzen A."/>
            <person name="Nolan M."/>
            <person name="Labutti K."/>
            <person name="Barry K."/>
            <person name="Goldstein A."/>
            <person name="Labbe J."/>
            <person name="Schadt C."/>
            <person name="Tuskan G."/>
            <person name="Grigoriev I."/>
            <person name="Martin F."/>
            <person name="Vilgalys R."/>
            <person name="Bonito G."/>
        </authorList>
    </citation>
    <scope>NUCLEOTIDE SEQUENCE [LARGE SCALE GENOMIC DNA]</scope>
    <source>
        <strain evidence="2 3">AG-77</strain>
    </source>
</reference>
<evidence type="ECO:0000313" key="2">
    <source>
        <dbReference type="EMBL" id="OAQ27790.1"/>
    </source>
</evidence>
<evidence type="ECO:0000313" key="3">
    <source>
        <dbReference type="Proteomes" id="UP000078512"/>
    </source>
</evidence>
<dbReference type="Proteomes" id="UP000078512">
    <property type="component" value="Unassembled WGS sequence"/>
</dbReference>
<proteinExistence type="predicted"/>
<keyword evidence="1" id="KW-1133">Transmembrane helix</keyword>
<dbReference type="AlphaFoldDB" id="A0A197JRH2"/>
<keyword evidence="1" id="KW-0472">Membrane</keyword>
<evidence type="ECO:0000256" key="1">
    <source>
        <dbReference type="SAM" id="Phobius"/>
    </source>
</evidence>
<keyword evidence="3" id="KW-1185">Reference proteome</keyword>
<protein>
    <recommendedName>
        <fullName evidence="4">Transmembrane protein</fullName>
    </recommendedName>
</protein>
<sequence>MGSEDQRTTTNTKVPISLSNVLYFLGSIALFPLLLEPCYSFTHSVSIASSPSLAIHSLDWSISDCPNNQSDSSCLLVCHSFSFSMHRTLTFLPSLPVRFIDHDIETNHPWN</sequence>